<keyword evidence="3" id="KW-1185">Reference proteome</keyword>
<protein>
    <submittedName>
        <fullName evidence="2">Uncharacterized protein</fullName>
    </submittedName>
</protein>
<reference evidence="2" key="1">
    <citation type="submission" date="2022-07" db="EMBL/GenBank/DDBJ databases">
        <authorList>
            <person name="Macas J."/>
            <person name="Novak P."/>
            <person name="Neumann P."/>
        </authorList>
    </citation>
    <scope>NUCLEOTIDE SEQUENCE</scope>
</reference>
<evidence type="ECO:0000313" key="2">
    <source>
        <dbReference type="EMBL" id="CAH9090719.1"/>
    </source>
</evidence>
<name>A0A9P0Z609_CUSEU</name>
<feature type="region of interest" description="Disordered" evidence="1">
    <location>
        <begin position="81"/>
        <end position="100"/>
    </location>
</feature>
<dbReference type="AlphaFoldDB" id="A0A9P0Z609"/>
<dbReference type="EMBL" id="CAMAPE010000025">
    <property type="protein sequence ID" value="CAH9090719.1"/>
    <property type="molecule type" value="Genomic_DNA"/>
</dbReference>
<comment type="caution">
    <text evidence="2">The sequence shown here is derived from an EMBL/GenBank/DDBJ whole genome shotgun (WGS) entry which is preliminary data.</text>
</comment>
<accession>A0A9P0Z609</accession>
<evidence type="ECO:0000313" key="3">
    <source>
        <dbReference type="Proteomes" id="UP001152484"/>
    </source>
</evidence>
<organism evidence="2 3">
    <name type="scientific">Cuscuta europaea</name>
    <name type="common">European dodder</name>
    <dbReference type="NCBI Taxonomy" id="41803"/>
    <lineage>
        <taxon>Eukaryota</taxon>
        <taxon>Viridiplantae</taxon>
        <taxon>Streptophyta</taxon>
        <taxon>Embryophyta</taxon>
        <taxon>Tracheophyta</taxon>
        <taxon>Spermatophyta</taxon>
        <taxon>Magnoliopsida</taxon>
        <taxon>eudicotyledons</taxon>
        <taxon>Gunneridae</taxon>
        <taxon>Pentapetalae</taxon>
        <taxon>asterids</taxon>
        <taxon>lamiids</taxon>
        <taxon>Solanales</taxon>
        <taxon>Convolvulaceae</taxon>
        <taxon>Cuscuteae</taxon>
        <taxon>Cuscuta</taxon>
        <taxon>Cuscuta subgen. Cuscuta</taxon>
    </lineage>
</organism>
<gene>
    <name evidence="2" type="ORF">CEURO_LOCUS11317</name>
</gene>
<evidence type="ECO:0000256" key="1">
    <source>
        <dbReference type="SAM" id="MobiDB-lite"/>
    </source>
</evidence>
<proteinExistence type="predicted"/>
<dbReference type="Proteomes" id="UP001152484">
    <property type="component" value="Unassembled WGS sequence"/>
</dbReference>
<sequence>MYTDTRFTIIRLTQSLDFHLRFFGSIKYCCEHYRCSQIFKWVIGTLHWWQRSKNPNFDTKQKEHIQSNTVIFLIPEKSMNKTKKRNTEGNPEMLQIKPLS</sequence>